<comment type="caution">
    <text evidence="2">The sequence shown here is derived from an EMBL/GenBank/DDBJ whole genome shotgun (WGS) entry which is preliminary data.</text>
</comment>
<organism evidence="2 3">
    <name type="scientific">Enterovirga aerilata</name>
    <dbReference type="NCBI Taxonomy" id="2730920"/>
    <lineage>
        <taxon>Bacteria</taxon>
        <taxon>Pseudomonadati</taxon>
        <taxon>Pseudomonadota</taxon>
        <taxon>Alphaproteobacteria</taxon>
        <taxon>Hyphomicrobiales</taxon>
        <taxon>Methylobacteriaceae</taxon>
        <taxon>Enterovirga</taxon>
    </lineage>
</organism>
<dbReference type="EMBL" id="JABEPP010000001">
    <property type="protein sequence ID" value="NNM71625.1"/>
    <property type="molecule type" value="Genomic_DNA"/>
</dbReference>
<evidence type="ECO:0000313" key="3">
    <source>
        <dbReference type="Proteomes" id="UP000564885"/>
    </source>
</evidence>
<name>A0A849I5L3_9HYPH</name>
<reference evidence="2 3" key="1">
    <citation type="submission" date="2020-04" db="EMBL/GenBank/DDBJ databases">
        <title>Enterovirga sp. isolate from soil.</title>
        <authorList>
            <person name="Chea S."/>
            <person name="Kim D.-U."/>
        </authorList>
    </citation>
    <scope>NUCLEOTIDE SEQUENCE [LARGE SCALE GENOMIC DNA]</scope>
    <source>
        <strain evidence="2 3">DB1703</strain>
    </source>
</reference>
<keyword evidence="3" id="KW-1185">Reference proteome</keyword>
<accession>A0A849I5L3</accession>
<dbReference type="AlphaFoldDB" id="A0A849I5L3"/>
<evidence type="ECO:0000313" key="2">
    <source>
        <dbReference type="EMBL" id="NNM71625.1"/>
    </source>
</evidence>
<protein>
    <submittedName>
        <fullName evidence="2">Uncharacterized protein</fullName>
    </submittedName>
</protein>
<dbReference type="Proteomes" id="UP000564885">
    <property type="component" value="Unassembled WGS sequence"/>
</dbReference>
<dbReference type="RefSeq" id="WP_171217064.1">
    <property type="nucleotide sequence ID" value="NZ_JABEPP010000001.1"/>
</dbReference>
<sequence>MRWRTIDDRKPTWETYKATHDEKLRLELERKELLDYQSRLDDARERVGKDRITEQALDDLGGDLDREMPDAIRRRLAGNAPDSSATADRDRSSLPTWAAAREDPAPTHQASMGPALQ</sequence>
<evidence type="ECO:0000256" key="1">
    <source>
        <dbReference type="SAM" id="MobiDB-lite"/>
    </source>
</evidence>
<gene>
    <name evidence="2" type="ORF">HJG44_04325</name>
</gene>
<proteinExistence type="predicted"/>
<feature type="region of interest" description="Disordered" evidence="1">
    <location>
        <begin position="74"/>
        <end position="117"/>
    </location>
</feature>